<comment type="caution">
    <text evidence="16">The sequence shown here is derived from an EMBL/GenBank/DDBJ whole genome shotgun (WGS) entry which is preliminary data.</text>
</comment>
<evidence type="ECO:0000256" key="10">
    <source>
        <dbReference type="ARBA" id="ARBA00023004"/>
    </source>
</evidence>
<evidence type="ECO:0000256" key="14">
    <source>
        <dbReference type="RuleBase" id="RU000461"/>
    </source>
</evidence>
<feature type="transmembrane region" description="Helical" evidence="15">
    <location>
        <begin position="6"/>
        <end position="26"/>
    </location>
</feature>
<evidence type="ECO:0000256" key="12">
    <source>
        <dbReference type="ARBA" id="ARBA00023136"/>
    </source>
</evidence>
<dbReference type="GO" id="GO:0016705">
    <property type="term" value="F:oxidoreductase activity, acting on paired donors, with incorporation or reduction of molecular oxygen"/>
    <property type="evidence" value="ECO:0007669"/>
    <property type="project" value="InterPro"/>
</dbReference>
<keyword evidence="17" id="KW-1185">Reference proteome</keyword>
<evidence type="ECO:0000256" key="3">
    <source>
        <dbReference type="ARBA" id="ARBA00004406"/>
    </source>
</evidence>
<dbReference type="Proteomes" id="UP001168821">
    <property type="component" value="Unassembled WGS sequence"/>
</dbReference>
<comment type="similarity">
    <text evidence="4 14">Belongs to the cytochrome P450 family.</text>
</comment>
<dbReference type="FunFam" id="1.10.630.10:FF:000042">
    <property type="entry name" value="Cytochrome P450"/>
    <property type="match status" value="1"/>
</dbReference>
<sequence>MFYTDSLLTDLFGLLLALTAIVITYYKWSFAYWKKNNVPYLEPTIPFGNLPSPVKPTDTIGVVIKKAYEEFRRRKVPHGGIFGLTRPIYLAVDLEYVKNILTKDFQHFVDRGVYYNEKVDPLSAHLFAIGGQKWRNLRVKLTPTFTSGKMKMMFQTLLDCEENLHEKMETLHKSGQAIDIKDVLGCYTTDIIGSCAFGLECNTFKEEDSPFRKYGKKVFTSTTFRRLQFTITINFPKLAQFLNLRTVPKDIADFFTKVVRDNVAYREKNNYSRKDFMQLLIDLKNNKLAQEEGYQHDGNTLTIDEVAAQSFIFFLAGFETSSTTMTWALYELAKNQDIQKKVRDEINTVLAKHDGKVTYEAIQDMKYMSQVLDETLRKYPPVPFVTRQCIKDYKVPDQDVIIRKGVRVFIPILGIHYDEEYYPNPEKFDPERFSHENIQNRHQYAHIPFGEGPRICIGLRFGIMQSKVGLTSLLRNYNFTLNSKTKQPMKFSVKSFILAADGEVWLNAQKI</sequence>
<dbReference type="InterPro" id="IPR017972">
    <property type="entry name" value="Cyt_P450_CS"/>
</dbReference>
<keyword evidence="15" id="KW-1133">Transmembrane helix</keyword>
<dbReference type="Pfam" id="PF00067">
    <property type="entry name" value="p450"/>
    <property type="match status" value="1"/>
</dbReference>
<dbReference type="PRINTS" id="PR00463">
    <property type="entry name" value="EP450I"/>
</dbReference>
<evidence type="ECO:0000256" key="2">
    <source>
        <dbReference type="ARBA" id="ARBA00004174"/>
    </source>
</evidence>
<dbReference type="GO" id="GO:0005789">
    <property type="term" value="C:endoplasmic reticulum membrane"/>
    <property type="evidence" value="ECO:0007669"/>
    <property type="project" value="UniProtKB-SubCell"/>
</dbReference>
<dbReference type="PRINTS" id="PR00385">
    <property type="entry name" value="P450"/>
</dbReference>
<evidence type="ECO:0000256" key="13">
    <source>
        <dbReference type="PIRSR" id="PIRSR602401-1"/>
    </source>
</evidence>
<evidence type="ECO:0000256" key="11">
    <source>
        <dbReference type="ARBA" id="ARBA00023033"/>
    </source>
</evidence>
<keyword evidence="15" id="KW-0812">Transmembrane</keyword>
<dbReference type="CDD" id="cd11056">
    <property type="entry name" value="CYP6-like"/>
    <property type="match status" value="1"/>
</dbReference>
<evidence type="ECO:0000313" key="16">
    <source>
        <dbReference type="EMBL" id="KAJ3651623.1"/>
    </source>
</evidence>
<dbReference type="GO" id="GO:0020037">
    <property type="term" value="F:heme binding"/>
    <property type="evidence" value="ECO:0007669"/>
    <property type="project" value="InterPro"/>
</dbReference>
<comment type="cofactor">
    <cofactor evidence="1 13">
        <name>heme</name>
        <dbReference type="ChEBI" id="CHEBI:30413"/>
    </cofactor>
</comment>
<dbReference type="EMBL" id="JALNTZ010000005">
    <property type="protein sequence ID" value="KAJ3651623.1"/>
    <property type="molecule type" value="Genomic_DNA"/>
</dbReference>
<feature type="binding site" description="axial binding residue" evidence="13">
    <location>
        <position position="456"/>
    </location>
    <ligand>
        <name>heme</name>
        <dbReference type="ChEBI" id="CHEBI:30413"/>
    </ligand>
    <ligandPart>
        <name>Fe</name>
        <dbReference type="ChEBI" id="CHEBI:18248"/>
    </ligandPart>
</feature>
<organism evidence="16 17">
    <name type="scientific">Zophobas morio</name>
    <dbReference type="NCBI Taxonomy" id="2755281"/>
    <lineage>
        <taxon>Eukaryota</taxon>
        <taxon>Metazoa</taxon>
        <taxon>Ecdysozoa</taxon>
        <taxon>Arthropoda</taxon>
        <taxon>Hexapoda</taxon>
        <taxon>Insecta</taxon>
        <taxon>Pterygota</taxon>
        <taxon>Neoptera</taxon>
        <taxon>Endopterygota</taxon>
        <taxon>Coleoptera</taxon>
        <taxon>Polyphaga</taxon>
        <taxon>Cucujiformia</taxon>
        <taxon>Tenebrionidae</taxon>
        <taxon>Zophobas</taxon>
    </lineage>
</organism>
<evidence type="ECO:0000256" key="5">
    <source>
        <dbReference type="ARBA" id="ARBA00022617"/>
    </source>
</evidence>
<dbReference type="AlphaFoldDB" id="A0AA38MCY4"/>
<dbReference type="PANTHER" id="PTHR24292">
    <property type="entry name" value="CYTOCHROME P450"/>
    <property type="match status" value="1"/>
</dbReference>
<keyword evidence="10 13" id="KW-0408">Iron</keyword>
<dbReference type="SUPFAM" id="SSF48264">
    <property type="entry name" value="Cytochrome P450"/>
    <property type="match status" value="1"/>
</dbReference>
<evidence type="ECO:0000256" key="6">
    <source>
        <dbReference type="ARBA" id="ARBA00022723"/>
    </source>
</evidence>
<evidence type="ECO:0000256" key="15">
    <source>
        <dbReference type="SAM" id="Phobius"/>
    </source>
</evidence>
<evidence type="ECO:0000256" key="7">
    <source>
        <dbReference type="ARBA" id="ARBA00022824"/>
    </source>
</evidence>
<dbReference type="GO" id="GO:0004497">
    <property type="term" value="F:monooxygenase activity"/>
    <property type="evidence" value="ECO:0007669"/>
    <property type="project" value="UniProtKB-KW"/>
</dbReference>
<dbReference type="Gene3D" id="1.10.630.10">
    <property type="entry name" value="Cytochrome P450"/>
    <property type="match status" value="1"/>
</dbReference>
<dbReference type="InterPro" id="IPR001128">
    <property type="entry name" value="Cyt_P450"/>
</dbReference>
<evidence type="ECO:0000256" key="4">
    <source>
        <dbReference type="ARBA" id="ARBA00010617"/>
    </source>
</evidence>
<dbReference type="InterPro" id="IPR050476">
    <property type="entry name" value="Insect_CytP450_Detox"/>
</dbReference>
<evidence type="ECO:0000256" key="8">
    <source>
        <dbReference type="ARBA" id="ARBA00022848"/>
    </source>
</evidence>
<keyword evidence="11 14" id="KW-0503">Monooxygenase</keyword>
<keyword evidence="7" id="KW-0256">Endoplasmic reticulum</keyword>
<keyword evidence="5 13" id="KW-0349">Heme</keyword>
<reference evidence="16" key="1">
    <citation type="journal article" date="2023" name="G3 (Bethesda)">
        <title>Whole genome assemblies of Zophobas morio and Tenebrio molitor.</title>
        <authorList>
            <person name="Kaur S."/>
            <person name="Stinson S.A."/>
            <person name="diCenzo G.C."/>
        </authorList>
    </citation>
    <scope>NUCLEOTIDE SEQUENCE</scope>
    <source>
        <strain evidence="16">QUZm001</strain>
    </source>
</reference>
<dbReference type="PANTHER" id="PTHR24292:SF100">
    <property type="entry name" value="CYTOCHROME P450 6A16, ISOFORM B-RELATED"/>
    <property type="match status" value="1"/>
</dbReference>
<keyword evidence="12 15" id="KW-0472">Membrane</keyword>
<name>A0AA38MCY4_9CUCU</name>
<comment type="subcellular location">
    <subcellularLocation>
        <location evidence="3">Endoplasmic reticulum membrane</location>
        <topology evidence="3">Peripheral membrane protein</topology>
    </subcellularLocation>
    <subcellularLocation>
        <location evidence="2">Microsome membrane</location>
        <topology evidence="2">Peripheral membrane protein</topology>
    </subcellularLocation>
</comment>
<dbReference type="PROSITE" id="PS00086">
    <property type="entry name" value="CYTOCHROME_P450"/>
    <property type="match status" value="1"/>
</dbReference>
<proteinExistence type="inferred from homology"/>
<evidence type="ECO:0000313" key="17">
    <source>
        <dbReference type="Proteomes" id="UP001168821"/>
    </source>
</evidence>
<gene>
    <name evidence="16" type="ORF">Zmor_017650</name>
</gene>
<dbReference type="InterPro" id="IPR036396">
    <property type="entry name" value="Cyt_P450_sf"/>
</dbReference>
<evidence type="ECO:0008006" key="18">
    <source>
        <dbReference type="Google" id="ProtNLM"/>
    </source>
</evidence>
<accession>A0AA38MCY4</accession>
<keyword evidence="6 13" id="KW-0479">Metal-binding</keyword>
<dbReference type="GO" id="GO:0005506">
    <property type="term" value="F:iron ion binding"/>
    <property type="evidence" value="ECO:0007669"/>
    <property type="project" value="InterPro"/>
</dbReference>
<dbReference type="InterPro" id="IPR002401">
    <property type="entry name" value="Cyt_P450_E_grp-I"/>
</dbReference>
<keyword evidence="8" id="KW-0492">Microsome</keyword>
<evidence type="ECO:0000256" key="1">
    <source>
        <dbReference type="ARBA" id="ARBA00001971"/>
    </source>
</evidence>
<evidence type="ECO:0000256" key="9">
    <source>
        <dbReference type="ARBA" id="ARBA00023002"/>
    </source>
</evidence>
<protein>
    <recommendedName>
        <fullName evidence="18">Cytochrome P450</fullName>
    </recommendedName>
</protein>
<keyword evidence="9 14" id="KW-0560">Oxidoreductase</keyword>